<dbReference type="EMBL" id="KN835939">
    <property type="protein sequence ID" value="KIK33454.1"/>
    <property type="molecule type" value="Genomic_DNA"/>
</dbReference>
<dbReference type="InterPro" id="IPR027417">
    <property type="entry name" value="P-loop_NTPase"/>
</dbReference>
<dbReference type="InterPro" id="IPR011545">
    <property type="entry name" value="DEAD/DEAH_box_helicase_dom"/>
</dbReference>
<dbReference type="HOGENOM" id="CLU_003034_0_0_1"/>
<dbReference type="Proteomes" id="UP000054485">
    <property type="component" value="Unassembled WGS sequence"/>
</dbReference>
<keyword evidence="10" id="KW-1185">Reference proteome</keyword>
<dbReference type="PANTHER" id="PTHR13710:SF154">
    <property type="entry name" value="RECQ HELICASE, PUTATIVE (AFU_ORTHOLOGUE AFUA_6G14720)-RELATED"/>
    <property type="match status" value="1"/>
</dbReference>
<evidence type="ECO:0000256" key="2">
    <source>
        <dbReference type="ARBA" id="ARBA00022741"/>
    </source>
</evidence>
<dbReference type="GO" id="GO:0005694">
    <property type="term" value="C:chromosome"/>
    <property type="evidence" value="ECO:0007669"/>
    <property type="project" value="TreeGrafter"/>
</dbReference>
<dbReference type="InterPro" id="IPR001650">
    <property type="entry name" value="Helicase_C-like"/>
</dbReference>
<protein>
    <recommendedName>
        <fullName evidence="5">DNA 3'-5' helicase</fullName>
        <ecNumber evidence="5">5.6.2.4</ecNumber>
    </recommendedName>
</protein>
<evidence type="ECO:0000256" key="5">
    <source>
        <dbReference type="ARBA" id="ARBA00034808"/>
    </source>
</evidence>
<dbReference type="Pfam" id="PF00270">
    <property type="entry name" value="DEAD"/>
    <property type="match status" value="1"/>
</dbReference>
<dbReference type="PANTHER" id="PTHR13710">
    <property type="entry name" value="DNA HELICASE RECQ FAMILY MEMBER"/>
    <property type="match status" value="1"/>
</dbReference>
<dbReference type="GO" id="GO:0000724">
    <property type="term" value="P:double-strand break repair via homologous recombination"/>
    <property type="evidence" value="ECO:0007669"/>
    <property type="project" value="TreeGrafter"/>
</dbReference>
<keyword evidence="2" id="KW-0547">Nucleotide-binding</keyword>
<reference evidence="9 10" key="1">
    <citation type="submission" date="2014-04" db="EMBL/GenBank/DDBJ databases">
        <authorList>
            <consortium name="DOE Joint Genome Institute"/>
            <person name="Kuo A."/>
            <person name="Ruytinx J."/>
            <person name="Rineau F."/>
            <person name="Colpaert J."/>
            <person name="Kohler A."/>
            <person name="Nagy L.G."/>
            <person name="Floudas D."/>
            <person name="Copeland A."/>
            <person name="Barry K.W."/>
            <person name="Cichocki N."/>
            <person name="Veneault-Fourrey C."/>
            <person name="LaButti K."/>
            <person name="Lindquist E.A."/>
            <person name="Lipzen A."/>
            <person name="Lundell T."/>
            <person name="Morin E."/>
            <person name="Murat C."/>
            <person name="Sun H."/>
            <person name="Tunlid A."/>
            <person name="Henrissat B."/>
            <person name="Grigoriev I.V."/>
            <person name="Hibbett D.S."/>
            <person name="Martin F."/>
            <person name="Nordberg H.P."/>
            <person name="Cantor M.N."/>
            <person name="Hua S.X."/>
        </authorList>
    </citation>
    <scope>NUCLEOTIDE SEQUENCE [LARGE SCALE GENOMIC DNA]</scope>
    <source>
        <strain evidence="9 10">UH-Slu-Lm8-n1</strain>
    </source>
</reference>
<reference evidence="10" key="2">
    <citation type="submission" date="2015-01" db="EMBL/GenBank/DDBJ databases">
        <title>Evolutionary Origins and Diversification of the Mycorrhizal Mutualists.</title>
        <authorList>
            <consortium name="DOE Joint Genome Institute"/>
            <consortium name="Mycorrhizal Genomics Consortium"/>
            <person name="Kohler A."/>
            <person name="Kuo A."/>
            <person name="Nagy L.G."/>
            <person name="Floudas D."/>
            <person name="Copeland A."/>
            <person name="Barry K.W."/>
            <person name="Cichocki N."/>
            <person name="Veneault-Fourrey C."/>
            <person name="LaButti K."/>
            <person name="Lindquist E.A."/>
            <person name="Lipzen A."/>
            <person name="Lundell T."/>
            <person name="Morin E."/>
            <person name="Murat C."/>
            <person name="Riley R."/>
            <person name="Ohm R."/>
            <person name="Sun H."/>
            <person name="Tunlid A."/>
            <person name="Henrissat B."/>
            <person name="Grigoriev I.V."/>
            <person name="Hibbett D.S."/>
            <person name="Martin F."/>
        </authorList>
    </citation>
    <scope>NUCLEOTIDE SEQUENCE [LARGE SCALE GENOMIC DNA]</scope>
    <source>
        <strain evidence="10">UH-Slu-Lm8-n1</strain>
    </source>
</reference>
<evidence type="ECO:0000313" key="9">
    <source>
        <dbReference type="EMBL" id="KIK33454.1"/>
    </source>
</evidence>
<dbReference type="SMART" id="SM00490">
    <property type="entry name" value="HELICc"/>
    <property type="match status" value="1"/>
</dbReference>
<evidence type="ECO:0000256" key="6">
    <source>
        <dbReference type="SAM" id="MobiDB-lite"/>
    </source>
</evidence>
<dbReference type="Gene3D" id="3.40.50.300">
    <property type="entry name" value="P-loop containing nucleotide triphosphate hydrolases"/>
    <property type="match status" value="2"/>
</dbReference>
<feature type="domain" description="Helicase ATP-binding" evidence="7">
    <location>
        <begin position="1059"/>
        <end position="1215"/>
    </location>
</feature>
<dbReference type="GO" id="GO:0005737">
    <property type="term" value="C:cytoplasm"/>
    <property type="evidence" value="ECO:0007669"/>
    <property type="project" value="TreeGrafter"/>
</dbReference>
<dbReference type="PROSITE" id="PS51194">
    <property type="entry name" value="HELICASE_CTER"/>
    <property type="match status" value="1"/>
</dbReference>
<comment type="catalytic activity">
    <reaction evidence="4">
        <text>Couples ATP hydrolysis with the unwinding of duplex DNA by translocating in the 3'-5' direction.</text>
        <dbReference type="EC" id="5.6.2.4"/>
    </reaction>
</comment>
<feature type="region of interest" description="Disordered" evidence="6">
    <location>
        <begin position="1661"/>
        <end position="1683"/>
    </location>
</feature>
<dbReference type="GO" id="GO:0043138">
    <property type="term" value="F:3'-5' DNA helicase activity"/>
    <property type="evidence" value="ECO:0007669"/>
    <property type="project" value="UniProtKB-EC"/>
</dbReference>
<evidence type="ECO:0000256" key="3">
    <source>
        <dbReference type="ARBA" id="ARBA00022840"/>
    </source>
</evidence>
<dbReference type="SUPFAM" id="SSF52540">
    <property type="entry name" value="P-loop containing nucleoside triphosphate hydrolases"/>
    <property type="match status" value="1"/>
</dbReference>
<dbReference type="GO" id="GO:0005524">
    <property type="term" value="F:ATP binding"/>
    <property type="evidence" value="ECO:0007669"/>
    <property type="project" value="UniProtKB-KW"/>
</dbReference>
<feature type="domain" description="Helicase C-terminal" evidence="8">
    <location>
        <begin position="1243"/>
        <end position="1405"/>
    </location>
</feature>
<dbReference type="GO" id="GO:0009378">
    <property type="term" value="F:four-way junction helicase activity"/>
    <property type="evidence" value="ECO:0007669"/>
    <property type="project" value="TreeGrafter"/>
</dbReference>
<evidence type="ECO:0000313" key="10">
    <source>
        <dbReference type="Proteomes" id="UP000054485"/>
    </source>
</evidence>
<gene>
    <name evidence="9" type="ORF">CY34DRAFT_18358</name>
</gene>
<evidence type="ECO:0000259" key="8">
    <source>
        <dbReference type="PROSITE" id="PS51194"/>
    </source>
</evidence>
<evidence type="ECO:0000259" key="7">
    <source>
        <dbReference type="PROSITE" id="PS51192"/>
    </source>
</evidence>
<organism evidence="9 10">
    <name type="scientific">Suillus luteus UH-Slu-Lm8-n1</name>
    <dbReference type="NCBI Taxonomy" id="930992"/>
    <lineage>
        <taxon>Eukaryota</taxon>
        <taxon>Fungi</taxon>
        <taxon>Dikarya</taxon>
        <taxon>Basidiomycota</taxon>
        <taxon>Agaricomycotina</taxon>
        <taxon>Agaricomycetes</taxon>
        <taxon>Agaricomycetidae</taxon>
        <taxon>Boletales</taxon>
        <taxon>Suillineae</taxon>
        <taxon>Suillaceae</taxon>
        <taxon>Suillus</taxon>
    </lineage>
</organism>
<dbReference type="EC" id="5.6.2.4" evidence="5"/>
<comment type="similarity">
    <text evidence="1">Belongs to the helicase family. RecQ subfamily.</text>
</comment>
<name>A0A0D0A5K6_9AGAM</name>
<dbReference type="OrthoDB" id="2692163at2759"/>
<feature type="compositionally biased region" description="Acidic residues" evidence="6">
    <location>
        <begin position="126"/>
        <end position="148"/>
    </location>
</feature>
<accession>A0A0D0A5K6</accession>
<sequence length="1683" mass="190310">MRKPVHPGPTDDLPLPLHQSPVANDVAMHTSDAQNLDPLCEIEFDEDTNNALTEDESNVKELSTDIPTASLREALHARAHAPVDVTSTHGNTFSLTRSFKGDTLVNVIHSTPEYKPIIEPIKDESFEFDSDPNEHQSDEDESDQDDNGELMTPMDVDSPSDLDDPSARILQCGVHVDPNFHLVICLDCRIAIPWQKMWGHRRRHHKQASLLSQNQFNTTLHRLHAHTPTNIPNAPICAIDGMKIIRDLLKCDEHDSIPLSRREHRQTIGHQFGMFKADLRFFEVDPLSIKSETDALRDILAFVDKSGLYAKETTYHRPSNQRPRGPLLAQTNWEHCIENVDLKILRQTVSHPDGEPHFLYLLDLTREYYKNIAANLGRLSTLTLRALLSTSPSGELEKSPFRRPQEDPTLEKYGNFLAKFIIFLIRNLYRPIENFDVPLHPQHTANLQTLDSQLRNSISKRSPAVDLIVINSVHEVIFSLLTHVSAQFLKNEMKDLFTLYLITYHLSDDFGNTNRVSQVPPTISEAQWCFRATAGAEIYMKMGQFDDNSFETYKALVRPYLIDGNQTLFTCLRQKMAFLSTLSYTEPGLPRFGWNPEMTVLSIDGFALPLNKFKDSVESSLLDMKQMMDKLFLGCPWQDILDYIDRRTDPTDPNNWFLDRPQQSDQNTSIFNFHENGLDIYKDRLLAHLANNPVFFTTVHGVLTPQKSNIWEWIAILNELVSTMFYCVVSTWGGGARGTECDHLKFRVEGLGQRQLFILNGLVTISTTYVKTASIQRHGNLIARCPCHAVSRLLLVVLGVIYPAAAGLATFVMQVTEARTYLSYIFVQDGSPMDTDKFSKSLTTITLRYLGKGIGIRDWRQIMSTMLINISKADFGILDVEDGELLAIHRAFGHSQAVGEAHYSLQTTNALTQISHTAVTSMQRVSKHWHATIGQRENCAKLETQQSADDTHAQLYDRVLGPLKTTVYNAAHQAIMSMGVDIIDELRNVAIGMGNGILSGLQDMFGHYIGVNSAASIGASKMISSPHLDVDPNLFDKLRPLFLGIPNPSFTSSFQAELVQSCLTNEHVLCVMPTGSGKSLAFFAAPLIHPRSLFIVITPLVALTEDMTRRLATTRINGGQYPHIQDVLTAQIVIVSAHQAGTDDFFRWAKSVKQRLMRVFIDEAHHIFTSDDYRNCFNLFHLITALSKPITFLTATMSPISLPRLCSQMQIPPSLVRVIRAPLHRSNISYSVISVSAAHIKEKVIETYRSIVLHEKDRGIIYCTTIALIRELSELLQIPYYTSRLDEQLDESSNTEEKNRRFNAWRDGDTPSQRWMIATLCFGEGIDFPGVRYVIHVEVNNMLRFLQETGRLGRDGLPSSSILIYSKLPFYQEPERDEHLGVLPMREFMKAQGCRRLSFHSFDPHAHSCASATGSMLCDNCERLKKSKGITRQTLWLPRDTSSHTSRVPGISNDVSTPSHLLKPPFSVKSVADDINTKYATGLKELKVLKHILDTIRTIGCVYCWVSGEHRVGPHSHPEVPHSLHGKIISLLPSVKREDTTYWAYCYKCWVPFREPCMHPSVHSGSLSNHLSCPYGAQFPFILPSVVAIIRESKVIINGQTTNPYLDRMARRLAVDPDHFTSIRSLQAWLKHEPKQADEIPRCHSFVIAFYREFRTIPPHQSDDVHMEDIQPDIPEDVQMANT</sequence>
<evidence type="ECO:0000256" key="4">
    <source>
        <dbReference type="ARBA" id="ARBA00034617"/>
    </source>
</evidence>
<keyword evidence="3" id="KW-0067">ATP-binding</keyword>
<dbReference type="STRING" id="930992.A0A0D0A5K6"/>
<dbReference type="InParanoid" id="A0A0D0A5K6"/>
<dbReference type="Pfam" id="PF00271">
    <property type="entry name" value="Helicase_C"/>
    <property type="match status" value="1"/>
</dbReference>
<dbReference type="SMART" id="SM00487">
    <property type="entry name" value="DEXDc"/>
    <property type="match status" value="1"/>
</dbReference>
<dbReference type="GO" id="GO:0003676">
    <property type="term" value="F:nucleic acid binding"/>
    <property type="evidence" value="ECO:0007669"/>
    <property type="project" value="InterPro"/>
</dbReference>
<evidence type="ECO:0000256" key="1">
    <source>
        <dbReference type="ARBA" id="ARBA00005446"/>
    </source>
</evidence>
<proteinExistence type="inferred from homology"/>
<dbReference type="InterPro" id="IPR014001">
    <property type="entry name" value="Helicase_ATP-bd"/>
</dbReference>
<dbReference type="PROSITE" id="PS51192">
    <property type="entry name" value="HELICASE_ATP_BIND_1"/>
    <property type="match status" value="1"/>
</dbReference>
<feature type="region of interest" description="Disordered" evidence="6">
    <location>
        <begin position="126"/>
        <end position="163"/>
    </location>
</feature>